<keyword evidence="4" id="KW-0408">Iron</keyword>
<keyword evidence="5" id="KW-0411">Iron-sulfur</keyword>
<dbReference type="GO" id="GO:0051536">
    <property type="term" value="F:iron-sulfur cluster binding"/>
    <property type="evidence" value="ECO:0007669"/>
    <property type="project" value="UniProtKB-KW"/>
</dbReference>
<evidence type="ECO:0000313" key="8">
    <source>
        <dbReference type="Proteomes" id="UP000185739"/>
    </source>
</evidence>
<evidence type="ECO:0000256" key="1">
    <source>
        <dbReference type="ARBA" id="ARBA00001966"/>
    </source>
</evidence>
<dbReference type="EMBL" id="CP018839">
    <property type="protein sequence ID" value="APR03910.1"/>
    <property type="molecule type" value="Genomic_DNA"/>
</dbReference>
<feature type="domain" description="Radical SAM core" evidence="6">
    <location>
        <begin position="55"/>
        <end position="223"/>
    </location>
</feature>
<evidence type="ECO:0000256" key="5">
    <source>
        <dbReference type="ARBA" id="ARBA00023014"/>
    </source>
</evidence>
<accession>A0A1L6FB60</accession>
<evidence type="ECO:0000256" key="3">
    <source>
        <dbReference type="ARBA" id="ARBA00022723"/>
    </source>
</evidence>
<keyword evidence="3" id="KW-0479">Metal-binding</keyword>
<proteinExistence type="predicted"/>
<dbReference type="InterPro" id="IPR007197">
    <property type="entry name" value="rSAM"/>
</dbReference>
<comment type="cofactor">
    <cofactor evidence="1">
        <name>[4Fe-4S] cluster</name>
        <dbReference type="ChEBI" id="CHEBI:49883"/>
    </cofactor>
</comment>
<dbReference type="InterPro" id="IPR058240">
    <property type="entry name" value="rSAM_sf"/>
</dbReference>
<dbReference type="GO" id="GO:0003824">
    <property type="term" value="F:catalytic activity"/>
    <property type="evidence" value="ECO:0007669"/>
    <property type="project" value="InterPro"/>
</dbReference>
<dbReference type="InterPro" id="IPR013785">
    <property type="entry name" value="Aldolase_TIM"/>
</dbReference>
<keyword evidence="8" id="KW-1185">Reference proteome</keyword>
<name>A0A1L6FB60_9RHOO</name>
<dbReference type="CDD" id="cd01335">
    <property type="entry name" value="Radical_SAM"/>
    <property type="match status" value="1"/>
</dbReference>
<gene>
    <name evidence="7" type="ORF">Tchl_1050</name>
</gene>
<dbReference type="KEGG" id="tcl:Tchl_1050"/>
<dbReference type="Proteomes" id="UP000185739">
    <property type="component" value="Chromosome"/>
</dbReference>
<dbReference type="GO" id="GO:0046872">
    <property type="term" value="F:metal ion binding"/>
    <property type="evidence" value="ECO:0007669"/>
    <property type="project" value="UniProtKB-KW"/>
</dbReference>
<sequence length="299" mass="32163">MQVFERAMNSSVSGEGARAARLSVRNHDRDLAGLTYVYPVLSRRAGGVSIGINLNPNNACNWHCAYCQVPGLVRGKAPAIDLARLEDELHGFVDDLLHGDWMERFVPEGARVIRDIAFSGNGEPTSAVEFPEAVDRVARVREAFGLASAAVPLRLITNGSLMAQARVQEGVRRLAQAGGEVWFKVDGGSAAVIKRINGVRLEPAAVARNLACCAQLCPTWVQTCMFRWNGAAPTTGEIDAYLALLEAAGIDRLEGVLLYGIARPSMQPEAVHLAPLSAVELEAIGDRIEKKGLTVRVSP</sequence>
<dbReference type="Pfam" id="PF04055">
    <property type="entry name" value="Radical_SAM"/>
    <property type="match status" value="1"/>
</dbReference>
<dbReference type="SFLD" id="SFLDS00029">
    <property type="entry name" value="Radical_SAM"/>
    <property type="match status" value="1"/>
</dbReference>
<evidence type="ECO:0000313" key="7">
    <source>
        <dbReference type="EMBL" id="APR03910.1"/>
    </source>
</evidence>
<protein>
    <submittedName>
        <fullName evidence="7">Radical SAM domain protein</fullName>
    </submittedName>
</protein>
<evidence type="ECO:0000256" key="4">
    <source>
        <dbReference type="ARBA" id="ARBA00023004"/>
    </source>
</evidence>
<evidence type="ECO:0000256" key="2">
    <source>
        <dbReference type="ARBA" id="ARBA00022691"/>
    </source>
</evidence>
<dbReference type="SUPFAM" id="SSF102114">
    <property type="entry name" value="Radical SAM enzymes"/>
    <property type="match status" value="1"/>
</dbReference>
<dbReference type="STRING" id="96773.Tchl_1050"/>
<dbReference type="AlphaFoldDB" id="A0A1L6FB60"/>
<dbReference type="Gene3D" id="3.20.20.70">
    <property type="entry name" value="Aldolase class I"/>
    <property type="match status" value="1"/>
</dbReference>
<organism evidence="7 8">
    <name type="scientific">Thauera chlorobenzoica</name>
    <dbReference type="NCBI Taxonomy" id="96773"/>
    <lineage>
        <taxon>Bacteria</taxon>
        <taxon>Pseudomonadati</taxon>
        <taxon>Pseudomonadota</taxon>
        <taxon>Betaproteobacteria</taxon>
        <taxon>Rhodocyclales</taxon>
        <taxon>Zoogloeaceae</taxon>
        <taxon>Thauera</taxon>
    </lineage>
</organism>
<evidence type="ECO:0000259" key="6">
    <source>
        <dbReference type="Pfam" id="PF04055"/>
    </source>
</evidence>
<keyword evidence="2" id="KW-0949">S-adenosyl-L-methionine</keyword>
<reference evidence="7 8" key="1">
    <citation type="submission" date="2016-12" db="EMBL/GenBank/DDBJ databases">
        <title>Complete genome sequence of Thauera chlorobenzoica, a Betaproteobacterium degrading haloaromatics anaerobically to CO2 and halides.</title>
        <authorList>
            <person name="Goris T."/>
            <person name="Mergelsberg M."/>
            <person name="Boll M."/>
        </authorList>
    </citation>
    <scope>NUCLEOTIDE SEQUENCE [LARGE SCALE GENOMIC DNA]</scope>
    <source>
        <strain evidence="7 8">3CB1</strain>
    </source>
</reference>